<evidence type="ECO:0000256" key="4">
    <source>
        <dbReference type="SAM" id="MobiDB-lite"/>
    </source>
</evidence>
<feature type="compositionally biased region" description="Basic and acidic residues" evidence="4">
    <location>
        <begin position="97"/>
        <end position="115"/>
    </location>
</feature>
<proteinExistence type="predicted"/>
<evidence type="ECO:0000313" key="5">
    <source>
        <dbReference type="EMBL" id="KAL3781548.1"/>
    </source>
</evidence>
<feature type="region of interest" description="Disordered" evidence="4">
    <location>
        <begin position="324"/>
        <end position="351"/>
    </location>
</feature>
<reference evidence="5 6" key="1">
    <citation type="journal article" date="2020" name="G3 (Bethesda)">
        <title>Improved Reference Genome for Cyclotella cryptica CCMP332, a Model for Cell Wall Morphogenesis, Salinity Adaptation, and Lipid Production in Diatoms (Bacillariophyta).</title>
        <authorList>
            <person name="Roberts W.R."/>
            <person name="Downey K.M."/>
            <person name="Ruck E.C."/>
            <person name="Traller J.C."/>
            <person name="Alverson A.J."/>
        </authorList>
    </citation>
    <scope>NUCLEOTIDE SEQUENCE [LARGE SCALE GENOMIC DNA]</scope>
    <source>
        <strain evidence="5 6">CCMP332</strain>
    </source>
</reference>
<dbReference type="Gene3D" id="2.130.10.10">
    <property type="entry name" value="YVTN repeat-like/Quinoprotein amine dehydrogenase"/>
    <property type="match status" value="2"/>
</dbReference>
<feature type="compositionally biased region" description="Basic and acidic residues" evidence="4">
    <location>
        <begin position="159"/>
        <end position="169"/>
    </location>
</feature>
<dbReference type="InterPro" id="IPR015943">
    <property type="entry name" value="WD40/YVTN_repeat-like_dom_sf"/>
</dbReference>
<feature type="compositionally biased region" description="Polar residues" evidence="4">
    <location>
        <begin position="1"/>
        <end position="11"/>
    </location>
</feature>
<feature type="repeat" description="WD" evidence="3">
    <location>
        <begin position="619"/>
        <end position="659"/>
    </location>
</feature>
<feature type="repeat" description="WD" evidence="3">
    <location>
        <begin position="300"/>
        <end position="323"/>
    </location>
</feature>
<dbReference type="PANTHER" id="PTHR44156">
    <property type="entry name" value="SUPERNUMERARY LIMBS, ISOFORM B-RELATED"/>
    <property type="match status" value="1"/>
</dbReference>
<dbReference type="EMBL" id="JABMIG020000313">
    <property type="protein sequence ID" value="KAL3781548.1"/>
    <property type="molecule type" value="Genomic_DNA"/>
</dbReference>
<dbReference type="InterPro" id="IPR019775">
    <property type="entry name" value="WD40_repeat_CS"/>
</dbReference>
<comment type="caution">
    <text evidence="5">The sequence shown here is derived from an EMBL/GenBank/DDBJ whole genome shotgun (WGS) entry which is preliminary data.</text>
</comment>
<evidence type="ECO:0008006" key="7">
    <source>
        <dbReference type="Google" id="ProtNLM"/>
    </source>
</evidence>
<feature type="compositionally biased region" description="Polar residues" evidence="4">
    <location>
        <begin position="328"/>
        <end position="341"/>
    </location>
</feature>
<organism evidence="5 6">
    <name type="scientific">Cyclotella cryptica</name>
    <dbReference type="NCBI Taxonomy" id="29204"/>
    <lineage>
        <taxon>Eukaryota</taxon>
        <taxon>Sar</taxon>
        <taxon>Stramenopiles</taxon>
        <taxon>Ochrophyta</taxon>
        <taxon>Bacillariophyta</taxon>
        <taxon>Coscinodiscophyceae</taxon>
        <taxon>Thalassiosirophycidae</taxon>
        <taxon>Stephanodiscales</taxon>
        <taxon>Stephanodiscaceae</taxon>
        <taxon>Cyclotella</taxon>
    </lineage>
</organism>
<gene>
    <name evidence="5" type="ORF">HJC23_000033</name>
</gene>
<dbReference type="SMART" id="SM00320">
    <property type="entry name" value="WD40"/>
    <property type="match status" value="5"/>
</dbReference>
<feature type="compositionally biased region" description="Polar residues" evidence="4">
    <location>
        <begin position="82"/>
        <end position="96"/>
    </location>
</feature>
<feature type="repeat" description="WD" evidence="3">
    <location>
        <begin position="394"/>
        <end position="416"/>
    </location>
</feature>
<evidence type="ECO:0000256" key="3">
    <source>
        <dbReference type="PROSITE-ProRule" id="PRU00221"/>
    </source>
</evidence>
<feature type="region of interest" description="Disordered" evidence="4">
    <location>
        <begin position="259"/>
        <end position="291"/>
    </location>
</feature>
<feature type="compositionally biased region" description="Polar residues" evidence="4">
    <location>
        <begin position="271"/>
        <end position="286"/>
    </location>
</feature>
<dbReference type="InterPro" id="IPR036322">
    <property type="entry name" value="WD40_repeat_dom_sf"/>
</dbReference>
<accession>A0ABD3P226</accession>
<keyword evidence="2" id="KW-0677">Repeat</keyword>
<dbReference type="AlphaFoldDB" id="A0ABD3P226"/>
<evidence type="ECO:0000256" key="2">
    <source>
        <dbReference type="ARBA" id="ARBA00022737"/>
    </source>
</evidence>
<dbReference type="InterPro" id="IPR020472">
    <property type="entry name" value="WD40_PAC1"/>
</dbReference>
<sequence length="761" mass="82481">MKLFRFTSQSQKEYDGPAASAPMSSLRRPPSTSSGSVPANGVLDVSAHKAISLGSSITTSIGSTEAAERGGSLRRRARGSGNNVNESATNNGSNSNHTKETPSEDTRSKSKKIDRSQPLAPGISSRRTTKRVERHLPASKMTGNRNHNRHPRCNLQSIDESHSDSRSHDTYSIAGIPMDHDGGVTCITPLPSSSSSSSTSSHRFLTGGVDGTVQLWTIYDNPNIDPRHNQELKPRLIRKYIGHTGYIHQMARLGWFDPKARSGQDGGEGSNGSELSYETGGASTATDIKDRNNKRRRRELFVSASRDNTLRIWELDGEDRDYEGDHGTVQSWDTTHHSNPAKSKKELGSKGRKLRGHVFGGKDHGQAISGVLCVCSVPSLSNRGGISLHTAGQFVSGGSDGILRVWDVRSALNLDRVPKSGVYSTVQIQSLEKDRISVLKDVEDEKDDVDGEGRGRKNKDNNAAVPITAVICTGNTLSTVALFAADALGTIRRYSPMNQSPIGYVNNSIWWQFTGYFSTGTHSVTSLTILNSPDLAKLVCDESTSGDNVTLLASASSDGSISVWNASDAFIEPQMDGSEAQNLRIDRKKMKREALWKVHVNNDEDMGGETSKSASVTTCHNHGVAVTSLATIQGRRLTAGTNDGAIHIWDIPSESLVGSYTFGSNIQIWSLTVLSEVMYQAENEVVCVSIIVSGDNRGRIRALKNVLSDQPASSTESDAQTNDGEESLFEELFRGHSSHTSLNYSMGGSSSRRRIREVDFG</sequence>
<dbReference type="SUPFAM" id="SSF50978">
    <property type="entry name" value="WD40 repeat-like"/>
    <property type="match status" value="1"/>
</dbReference>
<dbReference type="InterPro" id="IPR053299">
    <property type="entry name" value="ASTRA_WD_repeat"/>
</dbReference>
<dbReference type="Proteomes" id="UP001516023">
    <property type="component" value="Unassembled WGS sequence"/>
</dbReference>
<dbReference type="PROSITE" id="PS00678">
    <property type="entry name" value="WD_REPEATS_1"/>
    <property type="match status" value="1"/>
</dbReference>
<protein>
    <recommendedName>
        <fullName evidence="7">WD40 repeat-like protein</fullName>
    </recommendedName>
</protein>
<feature type="region of interest" description="Disordered" evidence="4">
    <location>
        <begin position="1"/>
        <end position="40"/>
    </location>
</feature>
<dbReference type="Pfam" id="PF00400">
    <property type="entry name" value="WD40"/>
    <property type="match status" value="3"/>
</dbReference>
<dbReference type="PROSITE" id="PS50082">
    <property type="entry name" value="WD_REPEATS_2"/>
    <property type="match status" value="3"/>
</dbReference>
<keyword evidence="1 3" id="KW-0853">WD repeat</keyword>
<keyword evidence="6" id="KW-1185">Reference proteome</keyword>
<feature type="region of interest" description="Disordered" evidence="4">
    <location>
        <begin position="61"/>
        <end position="170"/>
    </location>
</feature>
<dbReference type="InterPro" id="IPR001680">
    <property type="entry name" value="WD40_rpt"/>
</dbReference>
<dbReference type="PRINTS" id="PR00320">
    <property type="entry name" value="GPROTEINBRPT"/>
</dbReference>
<name>A0ABD3P226_9STRA</name>
<evidence type="ECO:0000313" key="6">
    <source>
        <dbReference type="Proteomes" id="UP001516023"/>
    </source>
</evidence>
<evidence type="ECO:0000256" key="1">
    <source>
        <dbReference type="ARBA" id="ARBA00022574"/>
    </source>
</evidence>